<dbReference type="EMBL" id="BONC01000021">
    <property type="protein sequence ID" value="GIF57202.1"/>
    <property type="molecule type" value="Genomic_DNA"/>
</dbReference>
<gene>
    <name evidence="1" type="ORF">Air01nite_32970</name>
</gene>
<reference evidence="1 2" key="1">
    <citation type="submission" date="2021-01" db="EMBL/GenBank/DDBJ databases">
        <title>Whole genome shotgun sequence of Asanoa iriomotensis NBRC 100142.</title>
        <authorList>
            <person name="Komaki H."/>
            <person name="Tamura T."/>
        </authorList>
    </citation>
    <scope>NUCLEOTIDE SEQUENCE [LARGE SCALE GENOMIC DNA]</scope>
    <source>
        <strain evidence="1 2">NBRC 100142</strain>
    </source>
</reference>
<sequence length="153" mass="15949">MSYVIEAALGRAEVLRAAVRDQPIAVVVLLPHELAMVPMTDALLDALAGEPVLGFEKLPAGFADVLASCSATGPVGYVEADFFGGTGTQRAALWAGGALAAGPLSLDEDEPFGPDGSPISQILRRLGVPPQRGRDEFDAVGLGRHRWTADWAG</sequence>
<protein>
    <submittedName>
        <fullName evidence="1">Uncharacterized protein</fullName>
    </submittedName>
</protein>
<proteinExistence type="predicted"/>
<name>A0ABQ4C351_9ACTN</name>
<dbReference type="RefSeq" id="WP_203703299.1">
    <property type="nucleotide sequence ID" value="NZ_BAAALU010000021.1"/>
</dbReference>
<evidence type="ECO:0000313" key="2">
    <source>
        <dbReference type="Proteomes" id="UP000624325"/>
    </source>
</evidence>
<accession>A0ABQ4C351</accession>
<evidence type="ECO:0000313" key="1">
    <source>
        <dbReference type="EMBL" id="GIF57202.1"/>
    </source>
</evidence>
<comment type="caution">
    <text evidence="1">The sequence shown here is derived from an EMBL/GenBank/DDBJ whole genome shotgun (WGS) entry which is preliminary data.</text>
</comment>
<organism evidence="1 2">
    <name type="scientific">Asanoa iriomotensis</name>
    <dbReference type="NCBI Taxonomy" id="234613"/>
    <lineage>
        <taxon>Bacteria</taxon>
        <taxon>Bacillati</taxon>
        <taxon>Actinomycetota</taxon>
        <taxon>Actinomycetes</taxon>
        <taxon>Micromonosporales</taxon>
        <taxon>Micromonosporaceae</taxon>
        <taxon>Asanoa</taxon>
    </lineage>
</organism>
<keyword evidence="2" id="KW-1185">Reference proteome</keyword>
<dbReference type="Proteomes" id="UP000624325">
    <property type="component" value="Unassembled WGS sequence"/>
</dbReference>